<dbReference type="SMART" id="SM00895">
    <property type="entry name" value="FCD"/>
    <property type="match status" value="1"/>
</dbReference>
<dbReference type="RefSeq" id="WP_188530546.1">
    <property type="nucleotide sequence ID" value="NZ_BMGR01000004.1"/>
</dbReference>
<dbReference type="Proteomes" id="UP000644756">
    <property type="component" value="Unassembled WGS sequence"/>
</dbReference>
<dbReference type="PRINTS" id="PR00035">
    <property type="entry name" value="HTHGNTR"/>
</dbReference>
<evidence type="ECO:0000256" key="2">
    <source>
        <dbReference type="ARBA" id="ARBA00023125"/>
    </source>
</evidence>
<dbReference type="EMBL" id="BMGR01000004">
    <property type="protein sequence ID" value="GGF99703.1"/>
    <property type="molecule type" value="Genomic_DNA"/>
</dbReference>
<dbReference type="GO" id="GO:0003700">
    <property type="term" value="F:DNA-binding transcription factor activity"/>
    <property type="evidence" value="ECO:0007669"/>
    <property type="project" value="InterPro"/>
</dbReference>
<dbReference type="SUPFAM" id="SSF48008">
    <property type="entry name" value="GntR ligand-binding domain-like"/>
    <property type="match status" value="1"/>
</dbReference>
<keyword evidence="2" id="KW-0238">DNA-binding</keyword>
<keyword evidence="3" id="KW-0804">Transcription</keyword>
<evidence type="ECO:0000256" key="1">
    <source>
        <dbReference type="ARBA" id="ARBA00023015"/>
    </source>
</evidence>
<accession>A0A917CW58</accession>
<comment type="caution">
    <text evidence="5">The sequence shown here is derived from an EMBL/GenBank/DDBJ whole genome shotgun (WGS) entry which is preliminary data.</text>
</comment>
<dbReference type="InterPro" id="IPR011711">
    <property type="entry name" value="GntR_C"/>
</dbReference>
<dbReference type="PANTHER" id="PTHR43537:SF5">
    <property type="entry name" value="UXU OPERON TRANSCRIPTIONAL REGULATOR"/>
    <property type="match status" value="1"/>
</dbReference>
<dbReference type="Gene3D" id="1.20.120.530">
    <property type="entry name" value="GntR ligand-binding domain-like"/>
    <property type="match status" value="1"/>
</dbReference>
<dbReference type="AlphaFoldDB" id="A0A917CW58"/>
<reference evidence="5" key="2">
    <citation type="submission" date="2020-09" db="EMBL/GenBank/DDBJ databases">
        <authorList>
            <person name="Sun Q."/>
            <person name="Zhou Y."/>
        </authorList>
    </citation>
    <scope>NUCLEOTIDE SEQUENCE</scope>
    <source>
        <strain evidence="5">CGMCC 1.12987</strain>
    </source>
</reference>
<evidence type="ECO:0000256" key="3">
    <source>
        <dbReference type="ARBA" id="ARBA00023163"/>
    </source>
</evidence>
<keyword evidence="6" id="KW-1185">Reference proteome</keyword>
<dbReference type="SUPFAM" id="SSF46785">
    <property type="entry name" value="Winged helix' DNA-binding domain"/>
    <property type="match status" value="1"/>
</dbReference>
<organism evidence="5 6">
    <name type="scientific">Paenibacillus abyssi</name>
    <dbReference type="NCBI Taxonomy" id="1340531"/>
    <lineage>
        <taxon>Bacteria</taxon>
        <taxon>Bacillati</taxon>
        <taxon>Bacillota</taxon>
        <taxon>Bacilli</taxon>
        <taxon>Bacillales</taxon>
        <taxon>Paenibacillaceae</taxon>
        <taxon>Paenibacillus</taxon>
    </lineage>
</organism>
<dbReference type="Pfam" id="PF07729">
    <property type="entry name" value="FCD"/>
    <property type="match status" value="1"/>
</dbReference>
<sequence>MAFEKITSRKIYEQIADQMKEHIMSGGWKTGEKLPSTKELTEQFQVGRSTMREALSALKAMGLIEIRHGDGCFVREVTADELPLPQFETLLLSREAISELLEARKALEIANAAIAAQKRTDEDLAAFEVLLASMKEHIGDQAEGEAADIRFHQLLSEATHNSIMVRLLDSIASQMEIAIRETRRIQMYSSKQVSLQLWEEHQRIYEAVAAQNPEEAQQSMRAHLEHVEKMLREYLDRK</sequence>
<dbReference type="InterPro" id="IPR000524">
    <property type="entry name" value="Tscrpt_reg_HTH_GntR"/>
</dbReference>
<dbReference type="PANTHER" id="PTHR43537">
    <property type="entry name" value="TRANSCRIPTIONAL REGULATOR, GNTR FAMILY"/>
    <property type="match status" value="1"/>
</dbReference>
<evidence type="ECO:0000313" key="6">
    <source>
        <dbReference type="Proteomes" id="UP000644756"/>
    </source>
</evidence>
<dbReference type="InterPro" id="IPR036388">
    <property type="entry name" value="WH-like_DNA-bd_sf"/>
</dbReference>
<gene>
    <name evidence="5" type="primary">lutR</name>
    <name evidence="5" type="ORF">GCM10010916_16190</name>
</gene>
<evidence type="ECO:0000259" key="4">
    <source>
        <dbReference type="PROSITE" id="PS50949"/>
    </source>
</evidence>
<name>A0A917CW58_9BACL</name>
<dbReference type="SMART" id="SM00345">
    <property type="entry name" value="HTH_GNTR"/>
    <property type="match status" value="1"/>
</dbReference>
<proteinExistence type="predicted"/>
<dbReference type="InterPro" id="IPR008920">
    <property type="entry name" value="TF_FadR/GntR_C"/>
</dbReference>
<dbReference type="Gene3D" id="1.10.10.10">
    <property type="entry name" value="Winged helix-like DNA-binding domain superfamily/Winged helix DNA-binding domain"/>
    <property type="match status" value="1"/>
</dbReference>
<evidence type="ECO:0000313" key="5">
    <source>
        <dbReference type="EMBL" id="GGF99703.1"/>
    </source>
</evidence>
<feature type="domain" description="HTH gntR-type" evidence="4">
    <location>
        <begin position="9"/>
        <end position="77"/>
    </location>
</feature>
<reference evidence="5" key="1">
    <citation type="journal article" date="2014" name="Int. J. Syst. Evol. Microbiol.">
        <title>Complete genome sequence of Corynebacterium casei LMG S-19264T (=DSM 44701T), isolated from a smear-ripened cheese.</title>
        <authorList>
            <consortium name="US DOE Joint Genome Institute (JGI-PGF)"/>
            <person name="Walter F."/>
            <person name="Albersmeier A."/>
            <person name="Kalinowski J."/>
            <person name="Ruckert C."/>
        </authorList>
    </citation>
    <scope>NUCLEOTIDE SEQUENCE</scope>
    <source>
        <strain evidence="5">CGMCC 1.12987</strain>
    </source>
</reference>
<dbReference type="GO" id="GO:0003677">
    <property type="term" value="F:DNA binding"/>
    <property type="evidence" value="ECO:0007669"/>
    <property type="project" value="UniProtKB-KW"/>
</dbReference>
<dbReference type="PROSITE" id="PS50949">
    <property type="entry name" value="HTH_GNTR"/>
    <property type="match status" value="1"/>
</dbReference>
<dbReference type="CDD" id="cd07377">
    <property type="entry name" value="WHTH_GntR"/>
    <property type="match status" value="1"/>
</dbReference>
<dbReference type="InterPro" id="IPR036390">
    <property type="entry name" value="WH_DNA-bd_sf"/>
</dbReference>
<keyword evidence="1" id="KW-0805">Transcription regulation</keyword>
<dbReference type="Pfam" id="PF00392">
    <property type="entry name" value="GntR"/>
    <property type="match status" value="1"/>
</dbReference>
<protein>
    <submittedName>
        <fullName evidence="5">HTH-type transcriptional regulator LutR</fullName>
    </submittedName>
</protein>